<comment type="caution">
    <text evidence="1">The sequence shown here is derived from an EMBL/GenBank/DDBJ whole genome shotgun (WGS) entry which is preliminary data.</text>
</comment>
<proteinExistence type="predicted"/>
<dbReference type="RefSeq" id="WP_020820443.1">
    <property type="nucleotide sequence ID" value="NZ_JANF02000004.1"/>
</dbReference>
<dbReference type="Proteomes" id="UP000028135">
    <property type="component" value="Unassembled WGS sequence"/>
</dbReference>
<dbReference type="AlphaFoldDB" id="A0A8E1C4D3"/>
<sequence length="252" mass="27881">MLARAPTNRILPPSQWPEGSLTDEMERIREAAQHFHASPGVALRQVLWTRSGPYWNGEIAAELARQPACEQPTGFVLLFARDFSRRAVLLGHAQPFVVDKEIVGNREAGGPYLVLIACELDPTGRAVASIGYAQPVLSGHHFMPVASPFERDVLTALVALQRKLDCQGIDCTITRPFEEAEERFSDRLDLAFCRDGEELRRLTVELSHKDGRRKKGDAPDGCFHLGPGRFADGSFIDWIEQSLEAPPASLPA</sequence>
<gene>
    <name evidence="1" type="ORF">AL00_02400</name>
</gene>
<organism evidence="1 2">
    <name type="scientific">Sphingobium indicum F2</name>
    <dbReference type="NCBI Taxonomy" id="1450518"/>
    <lineage>
        <taxon>Bacteria</taxon>
        <taxon>Pseudomonadati</taxon>
        <taxon>Pseudomonadota</taxon>
        <taxon>Alphaproteobacteria</taxon>
        <taxon>Sphingomonadales</taxon>
        <taxon>Sphingomonadaceae</taxon>
        <taxon>Sphingobium</taxon>
    </lineage>
</organism>
<protein>
    <submittedName>
        <fullName evidence="1">Uncharacterized protein</fullName>
    </submittedName>
</protein>
<evidence type="ECO:0000313" key="2">
    <source>
        <dbReference type="Proteomes" id="UP000028135"/>
    </source>
</evidence>
<name>A0A8E1C4D3_9SPHN</name>
<evidence type="ECO:0000313" key="1">
    <source>
        <dbReference type="EMBL" id="KER38199.1"/>
    </source>
</evidence>
<accession>A0A8E1C4D3</accession>
<dbReference type="EMBL" id="JANF02000004">
    <property type="protein sequence ID" value="KER38199.1"/>
    <property type="molecule type" value="Genomic_DNA"/>
</dbReference>
<reference evidence="1 2" key="1">
    <citation type="submission" date="2014-05" db="EMBL/GenBank/DDBJ databases">
        <title>Genome Announcement of Sphingobium lucknowense F2.</title>
        <authorList>
            <person name="Lal R."/>
            <person name="Negi V."/>
            <person name="Lata P."/>
            <person name="Sangwan N."/>
            <person name="Gupta S.K."/>
            <person name="Rao D.L.N."/>
            <person name="Das S."/>
        </authorList>
    </citation>
    <scope>NUCLEOTIDE SEQUENCE [LARGE SCALE GENOMIC DNA]</scope>
    <source>
        <strain evidence="1 2">F2</strain>
    </source>
</reference>